<dbReference type="Proteomes" id="UP000290572">
    <property type="component" value="Unassembled WGS sequence"/>
</dbReference>
<gene>
    <name evidence="1" type="ORF">ROHU_008584</name>
</gene>
<name>A0A498M7Q1_LABRO</name>
<organism evidence="1 2">
    <name type="scientific">Labeo rohita</name>
    <name type="common">Indian major carp</name>
    <name type="synonym">Cyprinus rohita</name>
    <dbReference type="NCBI Taxonomy" id="84645"/>
    <lineage>
        <taxon>Eukaryota</taxon>
        <taxon>Metazoa</taxon>
        <taxon>Chordata</taxon>
        <taxon>Craniata</taxon>
        <taxon>Vertebrata</taxon>
        <taxon>Euteleostomi</taxon>
        <taxon>Actinopterygii</taxon>
        <taxon>Neopterygii</taxon>
        <taxon>Teleostei</taxon>
        <taxon>Ostariophysi</taxon>
        <taxon>Cypriniformes</taxon>
        <taxon>Cyprinidae</taxon>
        <taxon>Labeoninae</taxon>
        <taxon>Labeonini</taxon>
        <taxon>Labeo</taxon>
    </lineage>
</organism>
<reference evidence="1 2" key="1">
    <citation type="submission" date="2018-03" db="EMBL/GenBank/DDBJ databases">
        <title>Draft genome sequence of Rohu Carp (Labeo rohita).</title>
        <authorList>
            <person name="Das P."/>
            <person name="Kushwaha B."/>
            <person name="Joshi C.G."/>
            <person name="Kumar D."/>
            <person name="Nagpure N.S."/>
            <person name="Sahoo L."/>
            <person name="Das S.P."/>
            <person name="Bit A."/>
            <person name="Patnaik S."/>
            <person name="Meher P.K."/>
            <person name="Jayasankar P."/>
            <person name="Koringa P.G."/>
            <person name="Patel N.V."/>
            <person name="Hinsu A.T."/>
            <person name="Kumar R."/>
            <person name="Pandey M."/>
            <person name="Agarwal S."/>
            <person name="Srivastava S."/>
            <person name="Singh M."/>
            <person name="Iquebal M.A."/>
            <person name="Jaiswal S."/>
            <person name="Angadi U.B."/>
            <person name="Kumar N."/>
            <person name="Raza M."/>
            <person name="Shah T.M."/>
            <person name="Rai A."/>
            <person name="Jena J.K."/>
        </authorList>
    </citation>
    <scope>NUCLEOTIDE SEQUENCE [LARGE SCALE GENOMIC DNA]</scope>
    <source>
        <strain evidence="1">DASCIFA01</strain>
        <tissue evidence="1">Testis</tissue>
    </source>
</reference>
<accession>A0A498M7Q1</accession>
<comment type="caution">
    <text evidence="1">The sequence shown here is derived from an EMBL/GenBank/DDBJ whole genome shotgun (WGS) entry which is preliminary data.</text>
</comment>
<dbReference type="AlphaFoldDB" id="A0A498M7Q1"/>
<protein>
    <submittedName>
        <fullName evidence="1">Uncharacterized protein</fullName>
    </submittedName>
</protein>
<evidence type="ECO:0000313" key="1">
    <source>
        <dbReference type="EMBL" id="RXN15883.1"/>
    </source>
</evidence>
<proteinExistence type="predicted"/>
<dbReference type="EMBL" id="QBIY01012822">
    <property type="protein sequence ID" value="RXN15883.1"/>
    <property type="molecule type" value="Genomic_DNA"/>
</dbReference>
<sequence>MQELLRLQRDVCGMADLSVSDGSAFSHNPLRLRAHNIKPYSWPSGVTVQCLSGGGDAEASCVHALVDIVNFLIRKPTPAPASSPLDFPLSFKHSDEVLAQL</sequence>
<evidence type="ECO:0000313" key="2">
    <source>
        <dbReference type="Proteomes" id="UP000290572"/>
    </source>
</evidence>
<keyword evidence="2" id="KW-1185">Reference proteome</keyword>